<evidence type="ECO:0000313" key="2">
    <source>
        <dbReference type="Proteomes" id="UP000789920"/>
    </source>
</evidence>
<dbReference type="EMBL" id="CAJVQC010022789">
    <property type="protein sequence ID" value="CAG8719607.1"/>
    <property type="molecule type" value="Genomic_DNA"/>
</dbReference>
<protein>
    <submittedName>
        <fullName evidence="1">32331_t:CDS:1</fullName>
    </submittedName>
</protein>
<comment type="caution">
    <text evidence="1">The sequence shown here is derived from an EMBL/GenBank/DDBJ whole genome shotgun (WGS) entry which is preliminary data.</text>
</comment>
<accession>A0ACA9PQ71</accession>
<proteinExistence type="predicted"/>
<name>A0ACA9PQ71_9GLOM</name>
<feature type="non-terminal residue" evidence="1">
    <location>
        <position position="374"/>
    </location>
</feature>
<dbReference type="Proteomes" id="UP000789920">
    <property type="component" value="Unassembled WGS sequence"/>
</dbReference>
<sequence length="374" mass="43473">MGCTGCKKYKKLFLSGIAPQAVVTQKQASTILFYFWKLCASLFQLLISTGGLPHALERLLIICFRRLYDGEIFFKELKNHDYSSIYKIVKEDLQMMHNIYADMNKNKNLAIKLLYHCVEGIPVTDKTCLDEKNPHLTIENQQQLMNKVFRINNHMHWQDWELFVLYHEAFCTNLTIETGISGMNLGQLYPGTYREDIYLQIYVVLKRLHCYEANEQFLNNKKLTNKYDNKSIDLESGTVVVLNNISADFTDIILVRMNGEKCLLIIQCKWDYIDDDDIKNLSKHIAEFKKIYEGYELITIIFTTQPYSGPQEKVGILIISKDNFDKHFGPVFLSLATFSLIKAINPNFWDVNRLKNIFDDIGDASIENVIEKRP</sequence>
<reference evidence="1" key="1">
    <citation type="submission" date="2021-06" db="EMBL/GenBank/DDBJ databases">
        <authorList>
            <person name="Kallberg Y."/>
            <person name="Tangrot J."/>
            <person name="Rosling A."/>
        </authorList>
    </citation>
    <scope>NUCLEOTIDE SEQUENCE</scope>
    <source>
        <strain evidence="1">MA461A</strain>
    </source>
</reference>
<organism evidence="1 2">
    <name type="scientific">Racocetra persica</name>
    <dbReference type="NCBI Taxonomy" id="160502"/>
    <lineage>
        <taxon>Eukaryota</taxon>
        <taxon>Fungi</taxon>
        <taxon>Fungi incertae sedis</taxon>
        <taxon>Mucoromycota</taxon>
        <taxon>Glomeromycotina</taxon>
        <taxon>Glomeromycetes</taxon>
        <taxon>Diversisporales</taxon>
        <taxon>Gigasporaceae</taxon>
        <taxon>Racocetra</taxon>
    </lineage>
</organism>
<gene>
    <name evidence="1" type="ORF">RPERSI_LOCUS11187</name>
</gene>
<evidence type="ECO:0000313" key="1">
    <source>
        <dbReference type="EMBL" id="CAG8719607.1"/>
    </source>
</evidence>
<keyword evidence="2" id="KW-1185">Reference proteome</keyword>